<dbReference type="Pfam" id="PF02517">
    <property type="entry name" value="Rce1-like"/>
    <property type="match status" value="1"/>
</dbReference>
<sequence length="278" mass="29814">MAEYVAPRHEAPPPAVTGRRLSYLAFAVIVIAYLAIIKISGALIGGWADEDDTLTTRGVVFTMLIPLGLSVIFTYGVVAALGWWRPVMKDDRPVNRWVWVVPAILLGAILLGINYSALAEKGWLFVVCLLIATQFVGWGEEGMFRGIGVTVLRRHGLREGQVALWSSLVFGVVHLSNAFTGGGASAIAQAIIVSLAGYFFYLTRRVSGSNALNSVTHGLFDFSLLSGSVILLDQQAYPGTFAPLLAYPVLAIILLVKRRHIEPAPSPAADGGTVTSHA</sequence>
<evidence type="ECO:0000313" key="3">
    <source>
        <dbReference type="EMBL" id="GAA4471780.1"/>
    </source>
</evidence>
<keyword evidence="4" id="KW-1185">Reference proteome</keyword>
<name>A0ABP8NRG4_9NOCA</name>
<feature type="transmembrane region" description="Helical" evidence="1">
    <location>
        <begin position="21"/>
        <end position="48"/>
    </location>
</feature>
<evidence type="ECO:0000313" key="4">
    <source>
        <dbReference type="Proteomes" id="UP001501183"/>
    </source>
</evidence>
<gene>
    <name evidence="3" type="ORF">GCM10023094_03020</name>
</gene>
<accession>A0ABP8NRG4</accession>
<feature type="domain" description="CAAX prenyl protease 2/Lysostaphin resistance protein A-like" evidence="2">
    <location>
        <begin position="123"/>
        <end position="222"/>
    </location>
</feature>
<keyword evidence="1" id="KW-0812">Transmembrane</keyword>
<evidence type="ECO:0000256" key="1">
    <source>
        <dbReference type="SAM" id="Phobius"/>
    </source>
</evidence>
<dbReference type="RefSeq" id="WP_345341373.1">
    <property type="nucleotide sequence ID" value="NZ_BAABFB010000010.1"/>
</dbReference>
<feature type="transmembrane region" description="Helical" evidence="1">
    <location>
        <begin position="186"/>
        <end position="203"/>
    </location>
</feature>
<feature type="transmembrane region" description="Helical" evidence="1">
    <location>
        <begin position="215"/>
        <end position="232"/>
    </location>
</feature>
<dbReference type="EMBL" id="BAABFB010000010">
    <property type="protein sequence ID" value="GAA4471780.1"/>
    <property type="molecule type" value="Genomic_DNA"/>
</dbReference>
<proteinExistence type="predicted"/>
<keyword evidence="1" id="KW-1133">Transmembrane helix</keyword>
<feature type="transmembrane region" description="Helical" evidence="1">
    <location>
        <begin position="238"/>
        <end position="256"/>
    </location>
</feature>
<organism evidence="3 4">
    <name type="scientific">Rhodococcus olei</name>
    <dbReference type="NCBI Taxonomy" id="2161675"/>
    <lineage>
        <taxon>Bacteria</taxon>
        <taxon>Bacillati</taxon>
        <taxon>Actinomycetota</taxon>
        <taxon>Actinomycetes</taxon>
        <taxon>Mycobacteriales</taxon>
        <taxon>Nocardiaceae</taxon>
        <taxon>Rhodococcus</taxon>
    </lineage>
</organism>
<evidence type="ECO:0000259" key="2">
    <source>
        <dbReference type="Pfam" id="PF02517"/>
    </source>
</evidence>
<comment type="caution">
    <text evidence="3">The sequence shown here is derived from an EMBL/GenBank/DDBJ whole genome shotgun (WGS) entry which is preliminary data.</text>
</comment>
<keyword evidence="1" id="KW-0472">Membrane</keyword>
<feature type="transmembrane region" description="Helical" evidence="1">
    <location>
        <begin position="96"/>
        <end position="117"/>
    </location>
</feature>
<reference evidence="4" key="1">
    <citation type="journal article" date="2019" name="Int. J. Syst. Evol. Microbiol.">
        <title>The Global Catalogue of Microorganisms (GCM) 10K type strain sequencing project: providing services to taxonomists for standard genome sequencing and annotation.</title>
        <authorList>
            <consortium name="The Broad Institute Genomics Platform"/>
            <consortium name="The Broad Institute Genome Sequencing Center for Infectious Disease"/>
            <person name="Wu L."/>
            <person name="Ma J."/>
        </authorList>
    </citation>
    <scope>NUCLEOTIDE SEQUENCE [LARGE SCALE GENOMIC DNA]</scope>
    <source>
        <strain evidence="4">JCM 32206</strain>
    </source>
</reference>
<feature type="transmembrane region" description="Helical" evidence="1">
    <location>
        <begin position="60"/>
        <end position="84"/>
    </location>
</feature>
<dbReference type="InterPro" id="IPR003675">
    <property type="entry name" value="Rce1/LyrA-like_dom"/>
</dbReference>
<dbReference type="Proteomes" id="UP001501183">
    <property type="component" value="Unassembled WGS sequence"/>
</dbReference>
<protein>
    <recommendedName>
        <fullName evidence="2">CAAX prenyl protease 2/Lysostaphin resistance protein A-like domain-containing protein</fullName>
    </recommendedName>
</protein>